<gene>
    <name evidence="1" type="ORF">PARMNEM_LOCUS6592</name>
</gene>
<sequence>MFGDSEVSLVNGAQPDEITISIPQESNEKKILITAVNGDYASSERTAYTWLPDTRIEFCSPYSRRKSSNSTVYESD</sequence>
<protein>
    <submittedName>
        <fullName evidence="1">Uncharacterized protein</fullName>
    </submittedName>
</protein>
<evidence type="ECO:0000313" key="1">
    <source>
        <dbReference type="EMBL" id="CAK1585523.1"/>
    </source>
</evidence>
<evidence type="ECO:0000313" key="2">
    <source>
        <dbReference type="Proteomes" id="UP001314205"/>
    </source>
</evidence>
<dbReference type="AlphaFoldDB" id="A0AAV1KR78"/>
<accession>A0AAV1KR78</accession>
<comment type="caution">
    <text evidence="1">The sequence shown here is derived from an EMBL/GenBank/DDBJ whole genome shotgun (WGS) entry which is preliminary data.</text>
</comment>
<dbReference type="EMBL" id="CAVLGL010000079">
    <property type="protein sequence ID" value="CAK1585523.1"/>
    <property type="molecule type" value="Genomic_DNA"/>
</dbReference>
<name>A0AAV1KR78_9NEOP</name>
<reference evidence="1 2" key="1">
    <citation type="submission" date="2023-11" db="EMBL/GenBank/DDBJ databases">
        <authorList>
            <person name="Hedman E."/>
            <person name="Englund M."/>
            <person name="Stromberg M."/>
            <person name="Nyberg Akerstrom W."/>
            <person name="Nylinder S."/>
            <person name="Jareborg N."/>
            <person name="Kallberg Y."/>
            <person name="Kronander E."/>
        </authorList>
    </citation>
    <scope>NUCLEOTIDE SEQUENCE [LARGE SCALE GENOMIC DNA]</scope>
</reference>
<dbReference type="Proteomes" id="UP001314205">
    <property type="component" value="Unassembled WGS sequence"/>
</dbReference>
<proteinExistence type="predicted"/>
<organism evidence="1 2">
    <name type="scientific">Parnassius mnemosyne</name>
    <name type="common">clouded apollo</name>
    <dbReference type="NCBI Taxonomy" id="213953"/>
    <lineage>
        <taxon>Eukaryota</taxon>
        <taxon>Metazoa</taxon>
        <taxon>Ecdysozoa</taxon>
        <taxon>Arthropoda</taxon>
        <taxon>Hexapoda</taxon>
        <taxon>Insecta</taxon>
        <taxon>Pterygota</taxon>
        <taxon>Neoptera</taxon>
        <taxon>Endopterygota</taxon>
        <taxon>Lepidoptera</taxon>
        <taxon>Glossata</taxon>
        <taxon>Ditrysia</taxon>
        <taxon>Papilionoidea</taxon>
        <taxon>Papilionidae</taxon>
        <taxon>Parnassiinae</taxon>
        <taxon>Parnassini</taxon>
        <taxon>Parnassius</taxon>
        <taxon>Driopa</taxon>
    </lineage>
</organism>
<keyword evidence="2" id="KW-1185">Reference proteome</keyword>